<dbReference type="GO" id="GO:1901135">
    <property type="term" value="P:carbohydrate derivative metabolic process"/>
    <property type="evidence" value="ECO:0007669"/>
    <property type="project" value="UniProtKB-ARBA"/>
</dbReference>
<dbReference type="InterPro" id="IPR028098">
    <property type="entry name" value="Glyco_trans_4-like_N"/>
</dbReference>
<dbReference type="PANTHER" id="PTHR12526">
    <property type="entry name" value="GLYCOSYLTRANSFERASE"/>
    <property type="match status" value="1"/>
</dbReference>
<evidence type="ECO:0000313" key="5">
    <source>
        <dbReference type="Proteomes" id="UP001359886"/>
    </source>
</evidence>
<comment type="caution">
    <text evidence="4">The sequence shown here is derived from an EMBL/GenBank/DDBJ whole genome shotgun (WGS) entry which is preliminary data.</text>
</comment>
<dbReference type="Proteomes" id="UP001359886">
    <property type="component" value="Unassembled WGS sequence"/>
</dbReference>
<dbReference type="Pfam" id="PF13579">
    <property type="entry name" value="Glyco_trans_4_4"/>
    <property type="match status" value="1"/>
</dbReference>
<sequence length="386" mass="42152">MHIVHVVRDLDRSSGGPSRSVPALAEAQSREDGTQVAAIYLDRGNPVVPALGERVDYHVLSGAFRAATGALSGVLREVSASAEGVMICHLHGLWSPVLHQAAAWARSAAVPYVVSTRGMLAGWALGHKAWKKKLAWSVYQRRDLQQADALIATSPLEAADIRRLLPEARTEVIPNGCHPRPGDRVAGAELPAGQDTRWALALGRLHPVKGYAELIEAWHSLRPAGWKLAIAGPDEGGYRRRLERLIERYGIGDDVALLGAVDDERKWALLDRCELFLAPSKTENFGMAIAEALQSGTPVVTTTATPWALLREHDCGWWIEPAKVALGHALDEATRMDADALRVRGVRGRQIIEAEFSWQSIARQSIRLYRSILSERTAGTQAKVNV</sequence>
<dbReference type="SUPFAM" id="SSF53756">
    <property type="entry name" value="UDP-Glycosyltransferase/glycogen phosphorylase"/>
    <property type="match status" value="1"/>
</dbReference>
<dbReference type="Pfam" id="PF00534">
    <property type="entry name" value="Glycos_transf_1"/>
    <property type="match status" value="1"/>
</dbReference>
<evidence type="ECO:0000313" key="4">
    <source>
        <dbReference type="EMBL" id="MEJ8566883.1"/>
    </source>
</evidence>
<reference evidence="4 5" key="1">
    <citation type="submission" date="2024-02" db="EMBL/GenBank/DDBJ databases">
        <title>A novel Wenzhouxiangellaceae bacterium, isolated from coastal sediments.</title>
        <authorList>
            <person name="Du Z.-J."/>
            <person name="Ye Y.-Q."/>
            <person name="Zhang X.-Y."/>
        </authorList>
    </citation>
    <scope>NUCLEOTIDE SEQUENCE [LARGE SCALE GENOMIC DNA]</scope>
    <source>
        <strain evidence="4 5">CH-27</strain>
    </source>
</reference>
<dbReference type="EMBL" id="JAZHOG010000002">
    <property type="protein sequence ID" value="MEJ8566883.1"/>
    <property type="molecule type" value="Genomic_DNA"/>
</dbReference>
<evidence type="ECO:0000259" key="3">
    <source>
        <dbReference type="Pfam" id="PF13579"/>
    </source>
</evidence>
<protein>
    <submittedName>
        <fullName evidence="4">Glycosyltransferase</fullName>
        <ecNumber evidence="4">2.4.-.-</ecNumber>
    </submittedName>
</protein>
<evidence type="ECO:0000256" key="1">
    <source>
        <dbReference type="SAM" id="MobiDB-lite"/>
    </source>
</evidence>
<dbReference type="Gene3D" id="3.40.50.2000">
    <property type="entry name" value="Glycogen Phosphorylase B"/>
    <property type="match status" value="2"/>
</dbReference>
<feature type="region of interest" description="Disordered" evidence="1">
    <location>
        <begin position="8"/>
        <end position="27"/>
    </location>
</feature>
<feature type="domain" description="Glycosyl transferase family 1" evidence="2">
    <location>
        <begin position="194"/>
        <end position="329"/>
    </location>
</feature>
<keyword evidence="4" id="KW-0328">Glycosyltransferase</keyword>
<dbReference type="RefSeq" id="WP_354694202.1">
    <property type="nucleotide sequence ID" value="NZ_JAZHOG010000002.1"/>
</dbReference>
<keyword evidence="4" id="KW-0808">Transferase</keyword>
<organism evidence="4 5">
    <name type="scientific">Elongatibacter sediminis</name>
    <dbReference type="NCBI Taxonomy" id="3119006"/>
    <lineage>
        <taxon>Bacteria</taxon>
        <taxon>Pseudomonadati</taxon>
        <taxon>Pseudomonadota</taxon>
        <taxon>Gammaproteobacteria</taxon>
        <taxon>Chromatiales</taxon>
        <taxon>Wenzhouxiangellaceae</taxon>
        <taxon>Elongatibacter</taxon>
    </lineage>
</organism>
<dbReference type="GO" id="GO:0016757">
    <property type="term" value="F:glycosyltransferase activity"/>
    <property type="evidence" value="ECO:0007669"/>
    <property type="project" value="UniProtKB-KW"/>
</dbReference>
<keyword evidence="5" id="KW-1185">Reference proteome</keyword>
<proteinExistence type="predicted"/>
<accession>A0AAW9RFP3</accession>
<dbReference type="EC" id="2.4.-.-" evidence="4"/>
<dbReference type="InterPro" id="IPR001296">
    <property type="entry name" value="Glyco_trans_1"/>
</dbReference>
<evidence type="ECO:0000259" key="2">
    <source>
        <dbReference type="Pfam" id="PF00534"/>
    </source>
</evidence>
<name>A0AAW9RFP3_9GAMM</name>
<dbReference type="AlphaFoldDB" id="A0AAW9RFP3"/>
<dbReference type="PANTHER" id="PTHR12526:SF638">
    <property type="entry name" value="SPORE COAT PROTEIN SA"/>
    <property type="match status" value="1"/>
</dbReference>
<gene>
    <name evidence="4" type="ORF">V3330_04545</name>
</gene>
<feature type="domain" description="Glycosyltransferase subfamily 4-like N-terminal" evidence="3">
    <location>
        <begin position="15"/>
        <end position="176"/>
    </location>
</feature>